<feature type="domain" description="Cytochrome c" evidence="11">
    <location>
        <begin position="116"/>
        <end position="198"/>
    </location>
</feature>
<dbReference type="Pfam" id="PF13442">
    <property type="entry name" value="Cytochrome_CBB3"/>
    <property type="match status" value="1"/>
</dbReference>
<reference evidence="13" key="1">
    <citation type="journal article" date="2019" name="Int. J. Syst. Evol. Microbiol.">
        <title>The Global Catalogue of Microorganisms (GCM) 10K type strain sequencing project: providing services to taxonomists for standard genome sequencing and annotation.</title>
        <authorList>
            <consortium name="The Broad Institute Genomics Platform"/>
            <consortium name="The Broad Institute Genome Sequencing Center for Infectious Disease"/>
            <person name="Wu L."/>
            <person name="Ma J."/>
        </authorList>
    </citation>
    <scope>NUCLEOTIDE SEQUENCE [LARGE SCALE GENOMIC DNA]</scope>
    <source>
        <strain evidence="13">JCM 9933</strain>
    </source>
</reference>
<dbReference type="SUPFAM" id="SSF46626">
    <property type="entry name" value="Cytochrome c"/>
    <property type="match status" value="2"/>
</dbReference>
<evidence type="ECO:0000256" key="2">
    <source>
        <dbReference type="ARBA" id="ARBA00022448"/>
    </source>
</evidence>
<dbReference type="InterPro" id="IPR050597">
    <property type="entry name" value="Cytochrome_c_Oxidase_Subunit"/>
</dbReference>
<evidence type="ECO:0000256" key="3">
    <source>
        <dbReference type="ARBA" id="ARBA00022617"/>
    </source>
</evidence>
<evidence type="ECO:0000256" key="4">
    <source>
        <dbReference type="ARBA" id="ARBA00022723"/>
    </source>
</evidence>
<evidence type="ECO:0000256" key="10">
    <source>
        <dbReference type="SAM" id="SignalP"/>
    </source>
</evidence>
<evidence type="ECO:0000256" key="6">
    <source>
        <dbReference type="ARBA" id="ARBA00022982"/>
    </source>
</evidence>
<evidence type="ECO:0000256" key="5">
    <source>
        <dbReference type="ARBA" id="ARBA00022764"/>
    </source>
</evidence>
<dbReference type="InterPro" id="IPR009056">
    <property type="entry name" value="Cyt_c-like_dom"/>
</dbReference>
<dbReference type="Gene3D" id="1.10.760.10">
    <property type="entry name" value="Cytochrome c-like domain"/>
    <property type="match status" value="2"/>
</dbReference>
<gene>
    <name evidence="12" type="ORF">GCM10009416_10400</name>
</gene>
<keyword evidence="6" id="KW-0249">Electron transport</keyword>
<keyword evidence="3 8" id="KW-0349">Heme</keyword>
<protein>
    <submittedName>
        <fullName evidence="12">C-type cytochrome</fullName>
    </submittedName>
</protein>
<organism evidence="12 13">
    <name type="scientific">Craurococcus roseus</name>
    <dbReference type="NCBI Taxonomy" id="77585"/>
    <lineage>
        <taxon>Bacteria</taxon>
        <taxon>Pseudomonadati</taxon>
        <taxon>Pseudomonadota</taxon>
        <taxon>Alphaproteobacteria</taxon>
        <taxon>Acetobacterales</taxon>
        <taxon>Acetobacteraceae</taxon>
        <taxon>Craurococcus</taxon>
    </lineage>
</organism>
<comment type="subcellular location">
    <subcellularLocation>
        <location evidence="1">Periplasm</location>
    </subcellularLocation>
</comment>
<keyword evidence="4 8" id="KW-0479">Metal-binding</keyword>
<feature type="domain" description="Cytochrome c" evidence="11">
    <location>
        <begin position="26"/>
        <end position="104"/>
    </location>
</feature>
<dbReference type="Proteomes" id="UP001501588">
    <property type="component" value="Unassembled WGS sequence"/>
</dbReference>
<evidence type="ECO:0000313" key="13">
    <source>
        <dbReference type="Proteomes" id="UP001501588"/>
    </source>
</evidence>
<keyword evidence="13" id="KW-1185">Reference proteome</keyword>
<name>A0ABP3PVV2_9PROT</name>
<dbReference type="PANTHER" id="PTHR33751:SF9">
    <property type="entry name" value="CYTOCHROME C4"/>
    <property type="match status" value="1"/>
</dbReference>
<dbReference type="EMBL" id="BAAAFZ010000008">
    <property type="protein sequence ID" value="GAA0573646.1"/>
    <property type="molecule type" value="Genomic_DNA"/>
</dbReference>
<feature type="region of interest" description="Disordered" evidence="9">
    <location>
        <begin position="104"/>
        <end position="123"/>
    </location>
</feature>
<dbReference type="Pfam" id="PF00034">
    <property type="entry name" value="Cytochrom_C"/>
    <property type="match status" value="1"/>
</dbReference>
<feature type="chain" id="PRO_5045354434" evidence="10">
    <location>
        <begin position="26"/>
        <end position="198"/>
    </location>
</feature>
<dbReference type="PIRSF" id="PIRSF000005">
    <property type="entry name" value="Cytochrome_c4"/>
    <property type="match status" value="1"/>
</dbReference>
<evidence type="ECO:0000313" key="12">
    <source>
        <dbReference type="EMBL" id="GAA0573646.1"/>
    </source>
</evidence>
<evidence type="ECO:0000256" key="9">
    <source>
        <dbReference type="SAM" id="MobiDB-lite"/>
    </source>
</evidence>
<dbReference type="PROSITE" id="PS51007">
    <property type="entry name" value="CYTC"/>
    <property type="match status" value="2"/>
</dbReference>
<proteinExistence type="predicted"/>
<keyword evidence="10" id="KW-0732">Signal</keyword>
<feature type="signal peptide" evidence="10">
    <location>
        <begin position="1"/>
        <end position="25"/>
    </location>
</feature>
<keyword evidence="7 8" id="KW-0408">Iron</keyword>
<sequence>MGSHMRRTLSALAAAACLAASPAAARDVEAGRARAEPCMACHGAEGIAADPTVPSLAGQRERYLQWQLVFFRSGRRSNQVMNALAAELSDEELRNLGAYFASLPRAQPPPGPPDPDRHAAGKQAAARHRCSNCHMDNYAGSQAAPAIAGQTRAYTAKALRDYRADARPSVGVAAMNEAARGLSDADIAAIAVFLERPE</sequence>
<evidence type="ECO:0000259" key="11">
    <source>
        <dbReference type="PROSITE" id="PS51007"/>
    </source>
</evidence>
<dbReference type="InterPro" id="IPR036909">
    <property type="entry name" value="Cyt_c-like_dom_sf"/>
</dbReference>
<comment type="caution">
    <text evidence="12">The sequence shown here is derived from an EMBL/GenBank/DDBJ whole genome shotgun (WGS) entry which is preliminary data.</text>
</comment>
<evidence type="ECO:0000256" key="8">
    <source>
        <dbReference type="PROSITE-ProRule" id="PRU00433"/>
    </source>
</evidence>
<dbReference type="InterPro" id="IPR024167">
    <property type="entry name" value="Cytochrome_c4-like"/>
</dbReference>
<accession>A0ABP3PVV2</accession>
<keyword evidence="5" id="KW-0574">Periplasm</keyword>
<dbReference type="PANTHER" id="PTHR33751">
    <property type="entry name" value="CBB3-TYPE CYTOCHROME C OXIDASE SUBUNIT FIXP"/>
    <property type="match status" value="1"/>
</dbReference>
<evidence type="ECO:0000256" key="1">
    <source>
        <dbReference type="ARBA" id="ARBA00004418"/>
    </source>
</evidence>
<keyword evidence="2" id="KW-0813">Transport</keyword>
<evidence type="ECO:0000256" key="7">
    <source>
        <dbReference type="ARBA" id="ARBA00023004"/>
    </source>
</evidence>